<gene>
    <name evidence="2" type="ORF">Zm00014a_029105</name>
</gene>
<feature type="region of interest" description="Disordered" evidence="1">
    <location>
        <begin position="1"/>
        <end position="34"/>
    </location>
</feature>
<name>A0A3L6E9L2_MAIZE</name>
<dbReference type="AlphaFoldDB" id="A0A3L6E9L2"/>
<organism evidence="2 3">
    <name type="scientific">Zea mays</name>
    <name type="common">Maize</name>
    <dbReference type="NCBI Taxonomy" id="4577"/>
    <lineage>
        <taxon>Eukaryota</taxon>
        <taxon>Viridiplantae</taxon>
        <taxon>Streptophyta</taxon>
        <taxon>Embryophyta</taxon>
        <taxon>Tracheophyta</taxon>
        <taxon>Spermatophyta</taxon>
        <taxon>Magnoliopsida</taxon>
        <taxon>Liliopsida</taxon>
        <taxon>Poales</taxon>
        <taxon>Poaceae</taxon>
        <taxon>PACMAD clade</taxon>
        <taxon>Panicoideae</taxon>
        <taxon>Andropogonodae</taxon>
        <taxon>Andropogoneae</taxon>
        <taxon>Tripsacinae</taxon>
        <taxon>Zea</taxon>
    </lineage>
</organism>
<evidence type="ECO:0000256" key="1">
    <source>
        <dbReference type="SAM" id="MobiDB-lite"/>
    </source>
</evidence>
<evidence type="ECO:0000313" key="3">
    <source>
        <dbReference type="Proteomes" id="UP000251960"/>
    </source>
</evidence>
<dbReference type="EMBL" id="NCVQ01000007">
    <property type="protein sequence ID" value="PWZ17258.1"/>
    <property type="molecule type" value="Genomic_DNA"/>
</dbReference>
<protein>
    <submittedName>
        <fullName evidence="2">Uncharacterized protein</fullName>
    </submittedName>
</protein>
<evidence type="ECO:0000313" key="2">
    <source>
        <dbReference type="EMBL" id="PWZ17258.1"/>
    </source>
</evidence>
<proteinExistence type="predicted"/>
<sequence>MLLLPPPHPGAARGDRTGQSGSLQTDDGRFRRGGFGSAPAAASFSELSMFHITCTSWYPQVCTSRWRLRTPPHSALLQFVWEKIRVGEKD</sequence>
<accession>A0A3L6E9L2</accession>
<reference evidence="2 3" key="1">
    <citation type="journal article" date="2018" name="Nat. Genet.">
        <title>Extensive intraspecific gene order and gene structural variations between Mo17 and other maize genomes.</title>
        <authorList>
            <person name="Sun S."/>
            <person name="Zhou Y."/>
            <person name="Chen J."/>
            <person name="Shi J."/>
            <person name="Zhao H."/>
            <person name="Zhao H."/>
            <person name="Song W."/>
            <person name="Zhang M."/>
            <person name="Cui Y."/>
            <person name="Dong X."/>
            <person name="Liu H."/>
            <person name="Ma X."/>
            <person name="Jiao Y."/>
            <person name="Wang B."/>
            <person name="Wei X."/>
            <person name="Stein J.C."/>
            <person name="Glaubitz J.C."/>
            <person name="Lu F."/>
            <person name="Yu G."/>
            <person name="Liang C."/>
            <person name="Fengler K."/>
            <person name="Li B."/>
            <person name="Rafalski A."/>
            <person name="Schnable P.S."/>
            <person name="Ware D.H."/>
            <person name="Buckler E.S."/>
            <person name="Lai J."/>
        </authorList>
    </citation>
    <scope>NUCLEOTIDE SEQUENCE [LARGE SCALE GENOMIC DNA]</scope>
    <source>
        <strain evidence="3">cv. Missouri 17</strain>
        <tissue evidence="2">Seedling</tissue>
    </source>
</reference>
<dbReference type="Proteomes" id="UP000251960">
    <property type="component" value="Chromosome 6"/>
</dbReference>
<comment type="caution">
    <text evidence="2">The sequence shown here is derived from an EMBL/GenBank/DDBJ whole genome shotgun (WGS) entry which is preliminary data.</text>
</comment>